<dbReference type="Proteomes" id="UP001603857">
    <property type="component" value="Unassembled WGS sequence"/>
</dbReference>
<name>A0ABD1M1I6_9FABA</name>
<reference evidence="1 2" key="1">
    <citation type="submission" date="2024-08" db="EMBL/GenBank/DDBJ databases">
        <title>Insights into the chromosomal genome structure of Flemingia macrophylla.</title>
        <authorList>
            <person name="Ding Y."/>
            <person name="Zhao Y."/>
            <person name="Bi W."/>
            <person name="Wu M."/>
            <person name="Zhao G."/>
            <person name="Gong Y."/>
            <person name="Li W."/>
            <person name="Zhang P."/>
        </authorList>
    </citation>
    <scope>NUCLEOTIDE SEQUENCE [LARGE SCALE GENOMIC DNA]</scope>
    <source>
        <strain evidence="1">DYQJB</strain>
        <tissue evidence="1">Leaf</tissue>
    </source>
</reference>
<protein>
    <submittedName>
        <fullName evidence="1">Uncharacterized protein</fullName>
    </submittedName>
</protein>
<accession>A0ABD1M1I6</accession>
<evidence type="ECO:0000313" key="2">
    <source>
        <dbReference type="Proteomes" id="UP001603857"/>
    </source>
</evidence>
<comment type="caution">
    <text evidence="1">The sequence shown here is derived from an EMBL/GenBank/DDBJ whole genome shotgun (WGS) entry which is preliminary data.</text>
</comment>
<dbReference type="AlphaFoldDB" id="A0ABD1M1I6"/>
<proteinExistence type="predicted"/>
<evidence type="ECO:0000313" key="1">
    <source>
        <dbReference type="EMBL" id="KAL2329654.1"/>
    </source>
</evidence>
<keyword evidence="2" id="KW-1185">Reference proteome</keyword>
<dbReference type="EMBL" id="JBGMDY010000006">
    <property type="protein sequence ID" value="KAL2329654.1"/>
    <property type="molecule type" value="Genomic_DNA"/>
</dbReference>
<organism evidence="1 2">
    <name type="scientific">Flemingia macrophylla</name>
    <dbReference type="NCBI Taxonomy" id="520843"/>
    <lineage>
        <taxon>Eukaryota</taxon>
        <taxon>Viridiplantae</taxon>
        <taxon>Streptophyta</taxon>
        <taxon>Embryophyta</taxon>
        <taxon>Tracheophyta</taxon>
        <taxon>Spermatophyta</taxon>
        <taxon>Magnoliopsida</taxon>
        <taxon>eudicotyledons</taxon>
        <taxon>Gunneridae</taxon>
        <taxon>Pentapetalae</taxon>
        <taxon>rosids</taxon>
        <taxon>fabids</taxon>
        <taxon>Fabales</taxon>
        <taxon>Fabaceae</taxon>
        <taxon>Papilionoideae</taxon>
        <taxon>50 kb inversion clade</taxon>
        <taxon>NPAAA clade</taxon>
        <taxon>indigoferoid/millettioid clade</taxon>
        <taxon>Phaseoleae</taxon>
        <taxon>Flemingia</taxon>
    </lineage>
</organism>
<gene>
    <name evidence="1" type="ORF">Fmac_017235</name>
</gene>
<sequence length="85" mass="10411">MLVGFLYLSLCQEILRFFVQYEVAILFSHYQFPFLKKIYGFFKAQFFILRQLSHVFRKDEELVLGGENVLLLFLKRPIHHLYMYR</sequence>